<comment type="subcellular location">
    <subcellularLocation>
        <location evidence="1">Secreted</location>
    </subcellularLocation>
</comment>
<proteinExistence type="predicted"/>
<reference evidence="6" key="3">
    <citation type="submission" date="2025-08" db="UniProtKB">
        <authorList>
            <consortium name="Ensembl"/>
        </authorList>
    </citation>
    <scope>IDENTIFICATION</scope>
    <source>
        <strain evidence="6">HNI</strain>
    </source>
</reference>
<protein>
    <recommendedName>
        <fullName evidence="5">C1q domain-containing protein</fullName>
    </recommendedName>
</protein>
<keyword evidence="3" id="KW-0732">Signal</keyword>
<dbReference type="PRINTS" id="PR00007">
    <property type="entry name" value="COMPLEMNTC1Q"/>
</dbReference>
<keyword evidence="4" id="KW-0472">Membrane</keyword>
<name>A0A3P9L9G7_ORYLA</name>
<feature type="transmembrane region" description="Helical" evidence="4">
    <location>
        <begin position="20"/>
        <end position="42"/>
    </location>
</feature>
<feature type="domain" description="C1q" evidence="5">
    <location>
        <begin position="43"/>
        <end position="186"/>
    </location>
</feature>
<dbReference type="PANTHER" id="PTHR22923:SF102">
    <property type="entry name" value="CEREBELLIN 13-RELATED"/>
    <property type="match status" value="1"/>
</dbReference>
<feature type="transmembrane region" description="Helical" evidence="4">
    <location>
        <begin position="145"/>
        <end position="170"/>
    </location>
</feature>
<dbReference type="InterPro" id="IPR050822">
    <property type="entry name" value="Cerebellin_Synaptic_Org"/>
</dbReference>
<evidence type="ECO:0000256" key="2">
    <source>
        <dbReference type="ARBA" id="ARBA00022525"/>
    </source>
</evidence>
<dbReference type="InterPro" id="IPR008983">
    <property type="entry name" value="Tumour_necrosis_fac-like_dom"/>
</dbReference>
<keyword evidence="4" id="KW-0812">Transmembrane</keyword>
<reference key="1">
    <citation type="journal article" date="2007" name="Nature">
        <title>The medaka draft genome and insights into vertebrate genome evolution.</title>
        <authorList>
            <person name="Kasahara M."/>
            <person name="Naruse K."/>
            <person name="Sasaki S."/>
            <person name="Nakatani Y."/>
            <person name="Qu W."/>
            <person name="Ahsan B."/>
            <person name="Yamada T."/>
            <person name="Nagayasu Y."/>
            <person name="Doi K."/>
            <person name="Kasai Y."/>
            <person name="Jindo T."/>
            <person name="Kobayashi D."/>
            <person name="Shimada A."/>
            <person name="Toyoda A."/>
            <person name="Kuroki Y."/>
            <person name="Fujiyama A."/>
            <person name="Sasaki T."/>
            <person name="Shimizu A."/>
            <person name="Asakawa S."/>
            <person name="Shimizu N."/>
            <person name="Hashimoto S."/>
            <person name="Yang J."/>
            <person name="Lee Y."/>
            <person name="Matsushima K."/>
            <person name="Sugano S."/>
            <person name="Sakaizumi M."/>
            <person name="Narita T."/>
            <person name="Ohishi K."/>
            <person name="Haga S."/>
            <person name="Ohta F."/>
            <person name="Nomoto H."/>
            <person name="Nogata K."/>
            <person name="Morishita T."/>
            <person name="Endo T."/>
            <person name="Shin-I T."/>
            <person name="Takeda H."/>
            <person name="Morishita S."/>
            <person name="Kohara Y."/>
        </authorList>
    </citation>
    <scope>NUCLEOTIDE SEQUENCE [LARGE SCALE GENOMIC DNA]</scope>
    <source>
        <strain>Hd-rR</strain>
    </source>
</reference>
<sequence>MQSLYRSVMVKRAEPESKALNLPVYLLKIYLIKMHFMFFFFFSDVPKVAFSARTDKGGTYGNFQGDITLTYNALITNVGNAYNPTTGIFTAPVKGLYYFTYFAHSGGKNCIKLDLRKDGAMVADADTADNAGNAVFLELEQGNQVYQVLSSCSLFFLIQIGFFKTLFLFITQDDGENLIPLCCKSM</sequence>
<evidence type="ECO:0000259" key="5">
    <source>
        <dbReference type="PROSITE" id="PS50871"/>
    </source>
</evidence>
<organism evidence="6 7">
    <name type="scientific">Oryzias latipes</name>
    <name type="common">Japanese rice fish</name>
    <name type="synonym">Japanese killifish</name>
    <dbReference type="NCBI Taxonomy" id="8090"/>
    <lineage>
        <taxon>Eukaryota</taxon>
        <taxon>Metazoa</taxon>
        <taxon>Chordata</taxon>
        <taxon>Craniata</taxon>
        <taxon>Vertebrata</taxon>
        <taxon>Euteleostomi</taxon>
        <taxon>Actinopterygii</taxon>
        <taxon>Neopterygii</taxon>
        <taxon>Teleostei</taxon>
        <taxon>Neoteleostei</taxon>
        <taxon>Acanthomorphata</taxon>
        <taxon>Ovalentaria</taxon>
        <taxon>Atherinomorphae</taxon>
        <taxon>Beloniformes</taxon>
        <taxon>Adrianichthyidae</taxon>
        <taxon>Oryziinae</taxon>
        <taxon>Oryzias</taxon>
    </lineage>
</organism>
<evidence type="ECO:0000313" key="7">
    <source>
        <dbReference type="Proteomes" id="UP000265180"/>
    </source>
</evidence>
<dbReference type="Pfam" id="PF00386">
    <property type="entry name" value="C1q"/>
    <property type="match status" value="1"/>
</dbReference>
<evidence type="ECO:0000256" key="1">
    <source>
        <dbReference type="ARBA" id="ARBA00004613"/>
    </source>
</evidence>
<dbReference type="PROSITE" id="PS50871">
    <property type="entry name" value="C1Q"/>
    <property type="match status" value="1"/>
</dbReference>
<dbReference type="Proteomes" id="UP000265180">
    <property type="component" value="Chromosome 18"/>
</dbReference>
<dbReference type="PANTHER" id="PTHR22923">
    <property type="entry name" value="CEREBELLIN-RELATED"/>
    <property type="match status" value="1"/>
</dbReference>
<evidence type="ECO:0000313" key="6">
    <source>
        <dbReference type="Ensembl" id="ENSORLP00020017355.1"/>
    </source>
</evidence>
<dbReference type="SUPFAM" id="SSF49842">
    <property type="entry name" value="TNF-like"/>
    <property type="match status" value="1"/>
</dbReference>
<accession>A0A3P9L9G7</accession>
<reference evidence="6" key="4">
    <citation type="submission" date="2025-09" db="UniProtKB">
        <authorList>
            <consortium name="Ensembl"/>
        </authorList>
    </citation>
    <scope>IDENTIFICATION</scope>
    <source>
        <strain evidence="6">HNI</strain>
    </source>
</reference>
<evidence type="ECO:0000256" key="3">
    <source>
        <dbReference type="ARBA" id="ARBA00022729"/>
    </source>
</evidence>
<keyword evidence="2" id="KW-0964">Secreted</keyword>
<dbReference type="InterPro" id="IPR001073">
    <property type="entry name" value="C1q_dom"/>
</dbReference>
<dbReference type="SMART" id="SM00110">
    <property type="entry name" value="C1Q"/>
    <property type="match status" value="1"/>
</dbReference>
<keyword evidence="4" id="KW-1133">Transmembrane helix</keyword>
<reference evidence="6 7" key="2">
    <citation type="submission" date="2017-04" db="EMBL/GenBank/DDBJ databases">
        <title>CpG methylation of centromeres and impact of large insertions on vertebrate speciation.</title>
        <authorList>
            <person name="Ichikawa K."/>
            <person name="Yoshimura J."/>
            <person name="Morishita S."/>
        </authorList>
    </citation>
    <scope>NUCLEOTIDE SEQUENCE</scope>
    <source>
        <strain evidence="6 7">HNI</strain>
    </source>
</reference>
<evidence type="ECO:0000256" key="4">
    <source>
        <dbReference type="SAM" id="Phobius"/>
    </source>
</evidence>
<dbReference type="Ensembl" id="ENSORLT00020025881.1">
    <property type="protein sequence ID" value="ENSORLP00020017355.1"/>
    <property type="gene ID" value="ENSORLG00020018402.1"/>
</dbReference>
<dbReference type="GO" id="GO:0005576">
    <property type="term" value="C:extracellular region"/>
    <property type="evidence" value="ECO:0007669"/>
    <property type="project" value="UniProtKB-SubCell"/>
</dbReference>
<dbReference type="AlphaFoldDB" id="A0A3P9L9G7"/>
<dbReference type="Gene3D" id="2.60.120.40">
    <property type="match status" value="1"/>
</dbReference>